<dbReference type="InterPro" id="IPR018200">
    <property type="entry name" value="USP_CS"/>
</dbReference>
<dbReference type="SUPFAM" id="SSF54001">
    <property type="entry name" value="Cysteine proteinases"/>
    <property type="match status" value="1"/>
</dbReference>
<comment type="similarity">
    <text evidence="2">Belongs to the peptidase C19 family.</text>
</comment>
<evidence type="ECO:0000256" key="3">
    <source>
        <dbReference type="ARBA" id="ARBA00012759"/>
    </source>
</evidence>
<evidence type="ECO:0000313" key="9">
    <source>
        <dbReference type="EMBL" id="GMH24434.1"/>
    </source>
</evidence>
<evidence type="ECO:0000256" key="1">
    <source>
        <dbReference type="ARBA" id="ARBA00000707"/>
    </source>
</evidence>
<dbReference type="InterPro" id="IPR044635">
    <property type="entry name" value="UBP14-like"/>
</dbReference>
<reference evidence="9" key="1">
    <citation type="submission" date="2023-05" db="EMBL/GenBank/DDBJ databases">
        <title>Nepenthes gracilis genome sequencing.</title>
        <authorList>
            <person name="Fukushima K."/>
        </authorList>
    </citation>
    <scope>NUCLEOTIDE SEQUENCE</scope>
    <source>
        <strain evidence="9">SING2019-196</strain>
    </source>
</reference>
<dbReference type="PROSITE" id="PS50235">
    <property type="entry name" value="USP_3"/>
    <property type="match status" value="1"/>
</dbReference>
<comment type="caution">
    <text evidence="9">The sequence shown here is derived from an EMBL/GenBank/DDBJ whole genome shotgun (WGS) entry which is preliminary data.</text>
</comment>
<comment type="catalytic activity">
    <reaction evidence="1">
        <text>Thiol-dependent hydrolysis of ester, thioester, amide, peptide and isopeptide bonds formed by the C-terminal Gly of ubiquitin (a 76-residue protein attached to proteins as an intracellular targeting signal).</text>
        <dbReference type="EC" id="3.4.19.12"/>
    </reaction>
</comment>
<accession>A0AAD3Y1X3</accession>
<dbReference type="Proteomes" id="UP001279734">
    <property type="component" value="Unassembled WGS sequence"/>
</dbReference>
<keyword evidence="4" id="KW-0645">Protease</keyword>
<keyword evidence="7" id="KW-0788">Thiol protease</keyword>
<dbReference type="InterPro" id="IPR028889">
    <property type="entry name" value="USP"/>
</dbReference>
<dbReference type="EC" id="3.4.19.12" evidence="3"/>
<dbReference type="GO" id="GO:0070628">
    <property type="term" value="F:proteasome binding"/>
    <property type="evidence" value="ECO:0007669"/>
    <property type="project" value="TreeGrafter"/>
</dbReference>
<organism evidence="9 10">
    <name type="scientific">Nepenthes gracilis</name>
    <name type="common">Slender pitcher plant</name>
    <dbReference type="NCBI Taxonomy" id="150966"/>
    <lineage>
        <taxon>Eukaryota</taxon>
        <taxon>Viridiplantae</taxon>
        <taxon>Streptophyta</taxon>
        <taxon>Embryophyta</taxon>
        <taxon>Tracheophyta</taxon>
        <taxon>Spermatophyta</taxon>
        <taxon>Magnoliopsida</taxon>
        <taxon>eudicotyledons</taxon>
        <taxon>Gunneridae</taxon>
        <taxon>Pentapetalae</taxon>
        <taxon>Caryophyllales</taxon>
        <taxon>Nepenthaceae</taxon>
        <taxon>Nepenthes</taxon>
    </lineage>
</organism>
<dbReference type="AlphaFoldDB" id="A0AAD3Y1X3"/>
<evidence type="ECO:0000256" key="5">
    <source>
        <dbReference type="ARBA" id="ARBA00022786"/>
    </source>
</evidence>
<dbReference type="InterPro" id="IPR038765">
    <property type="entry name" value="Papain-like_cys_pep_sf"/>
</dbReference>
<dbReference type="Pfam" id="PF00443">
    <property type="entry name" value="UCH"/>
    <property type="match status" value="1"/>
</dbReference>
<dbReference type="GO" id="GO:0004843">
    <property type="term" value="F:cysteine-type deubiquitinase activity"/>
    <property type="evidence" value="ECO:0007669"/>
    <property type="project" value="UniProtKB-EC"/>
</dbReference>
<dbReference type="InterPro" id="IPR001394">
    <property type="entry name" value="Peptidase_C19_UCH"/>
</dbReference>
<feature type="domain" description="USP" evidence="8">
    <location>
        <begin position="36"/>
        <end position="107"/>
    </location>
</feature>
<evidence type="ECO:0000256" key="4">
    <source>
        <dbReference type="ARBA" id="ARBA00022670"/>
    </source>
</evidence>
<dbReference type="Gene3D" id="3.90.70.10">
    <property type="entry name" value="Cysteine proteinases"/>
    <property type="match status" value="1"/>
</dbReference>
<evidence type="ECO:0000259" key="8">
    <source>
        <dbReference type="PROSITE" id="PS50235"/>
    </source>
</evidence>
<evidence type="ECO:0000256" key="2">
    <source>
        <dbReference type="ARBA" id="ARBA00009085"/>
    </source>
</evidence>
<dbReference type="GO" id="GO:0043161">
    <property type="term" value="P:proteasome-mediated ubiquitin-dependent protein catabolic process"/>
    <property type="evidence" value="ECO:0007669"/>
    <property type="project" value="InterPro"/>
</dbReference>
<evidence type="ECO:0000313" key="10">
    <source>
        <dbReference type="Proteomes" id="UP001279734"/>
    </source>
</evidence>
<gene>
    <name evidence="9" type="ORF">Nepgr_026277</name>
</gene>
<protein>
    <recommendedName>
        <fullName evidence="3">ubiquitinyl hydrolase 1</fullName>
        <ecNumber evidence="3">3.4.19.12</ecNumber>
    </recommendedName>
</protein>
<dbReference type="EMBL" id="BSYO01000028">
    <property type="protein sequence ID" value="GMH24434.1"/>
    <property type="molecule type" value="Genomic_DNA"/>
</dbReference>
<dbReference type="GO" id="GO:0016579">
    <property type="term" value="P:protein deubiquitination"/>
    <property type="evidence" value="ECO:0007669"/>
    <property type="project" value="InterPro"/>
</dbReference>
<keyword evidence="10" id="KW-1185">Reference proteome</keyword>
<evidence type="ECO:0000256" key="6">
    <source>
        <dbReference type="ARBA" id="ARBA00022801"/>
    </source>
</evidence>
<proteinExistence type="inferred from homology"/>
<evidence type="ECO:0000256" key="7">
    <source>
        <dbReference type="ARBA" id="ARBA00022807"/>
    </source>
</evidence>
<dbReference type="PANTHER" id="PTHR43982:SF1">
    <property type="entry name" value="UBIQUITIN CARBOXYL-TERMINAL HYDROLASE 14"/>
    <property type="match status" value="1"/>
</dbReference>
<dbReference type="PANTHER" id="PTHR43982">
    <property type="entry name" value="UBIQUITIN CARBOXYL-TERMINAL HYDROLASE"/>
    <property type="match status" value="1"/>
</dbReference>
<dbReference type="GO" id="GO:0061136">
    <property type="term" value="P:regulation of proteasomal protein catabolic process"/>
    <property type="evidence" value="ECO:0007669"/>
    <property type="project" value="TreeGrafter"/>
</dbReference>
<sequence length="107" mass="12397">MMMETANEIMKAPEKELVIMEDLCEEEQVVAMGHSSGLYNLGNSCYMNSTVQCLFLVPKLKSALLHYSRWVGAMILIRILICWLWQQELYLLSLINMSSQWHHSNSE</sequence>
<name>A0AAD3Y1X3_NEPGR</name>
<dbReference type="PROSITE" id="PS00972">
    <property type="entry name" value="USP_1"/>
    <property type="match status" value="1"/>
</dbReference>
<keyword evidence="6" id="KW-0378">Hydrolase</keyword>
<keyword evidence="5" id="KW-0833">Ubl conjugation pathway</keyword>